<feature type="region of interest" description="Disordered" evidence="7">
    <location>
        <begin position="70"/>
        <end position="100"/>
    </location>
</feature>
<evidence type="ECO:0000313" key="14">
    <source>
        <dbReference type="Proteomes" id="UP000618382"/>
    </source>
</evidence>
<feature type="transmembrane region" description="Helical" evidence="8">
    <location>
        <begin position="398"/>
        <end position="419"/>
    </location>
</feature>
<evidence type="ECO:0000256" key="4">
    <source>
        <dbReference type="ARBA" id="ARBA00022989"/>
    </source>
</evidence>
<evidence type="ECO:0000313" key="13">
    <source>
        <dbReference type="Proteomes" id="UP000577956"/>
    </source>
</evidence>
<dbReference type="GO" id="GO:0005886">
    <property type="term" value="C:plasma membrane"/>
    <property type="evidence" value="ECO:0007669"/>
    <property type="project" value="UniProtKB-SubCell"/>
</dbReference>
<dbReference type="Pfam" id="PF12704">
    <property type="entry name" value="MacB_PCD"/>
    <property type="match status" value="1"/>
</dbReference>
<evidence type="ECO:0000256" key="1">
    <source>
        <dbReference type="ARBA" id="ARBA00004651"/>
    </source>
</evidence>
<feature type="domain" description="ABC3 transporter permease C-terminal" evidence="9">
    <location>
        <begin position="303"/>
        <end position="426"/>
    </location>
</feature>
<feature type="transmembrane region" description="Helical" evidence="8">
    <location>
        <begin position="299"/>
        <end position="324"/>
    </location>
</feature>
<comment type="similarity">
    <text evidence="6">Belongs to the ABC-4 integral membrane protein family.</text>
</comment>
<dbReference type="EMBL" id="BONN01000004">
    <property type="protein sequence ID" value="GIG32595.1"/>
    <property type="molecule type" value="Genomic_DNA"/>
</dbReference>
<reference evidence="12 13" key="1">
    <citation type="submission" date="2020-07" db="EMBL/GenBank/DDBJ databases">
        <title>Sequencing the genomes of 1000 actinobacteria strains.</title>
        <authorList>
            <person name="Klenk H.-P."/>
        </authorList>
    </citation>
    <scope>NUCLEOTIDE SEQUENCE [LARGE SCALE GENOMIC DNA]</scope>
    <source>
        <strain evidence="12 13">DSM 24482</strain>
    </source>
</reference>
<protein>
    <submittedName>
        <fullName evidence="11 12">Permease</fullName>
    </submittedName>
</protein>
<keyword evidence="3 8" id="KW-0812">Transmembrane</keyword>
<gene>
    <name evidence="12" type="ORF">BKA21_002064</name>
    <name evidence="11" type="ORF">Col01nite_17540</name>
</gene>
<evidence type="ECO:0000256" key="7">
    <source>
        <dbReference type="SAM" id="MobiDB-lite"/>
    </source>
</evidence>
<comment type="caution">
    <text evidence="12">The sequence shown here is derived from an EMBL/GenBank/DDBJ whole genome shotgun (WGS) entry which is preliminary data.</text>
</comment>
<accession>A0A7Y9FFT2</accession>
<proteinExistence type="inferred from homology"/>
<dbReference type="AlphaFoldDB" id="A0A7Y9FFT2"/>
<keyword evidence="4 8" id="KW-1133">Transmembrane helix</keyword>
<dbReference type="RefSeq" id="WP_140458124.1">
    <property type="nucleotide sequence ID" value="NZ_BAABFI010000001.1"/>
</dbReference>
<dbReference type="Proteomes" id="UP000618382">
    <property type="component" value="Unassembled WGS sequence"/>
</dbReference>
<feature type="transmembrane region" description="Helical" evidence="8">
    <location>
        <begin position="345"/>
        <end position="378"/>
    </location>
</feature>
<evidence type="ECO:0000256" key="6">
    <source>
        <dbReference type="ARBA" id="ARBA00038076"/>
    </source>
</evidence>
<keyword evidence="5 8" id="KW-0472">Membrane</keyword>
<evidence type="ECO:0000259" key="10">
    <source>
        <dbReference type="Pfam" id="PF12704"/>
    </source>
</evidence>
<keyword evidence="14" id="KW-1185">Reference proteome</keyword>
<dbReference type="InterPro" id="IPR050250">
    <property type="entry name" value="Macrolide_Exporter_MacB"/>
</dbReference>
<dbReference type="Proteomes" id="UP000577956">
    <property type="component" value="Unassembled WGS sequence"/>
</dbReference>
<comment type="subcellular location">
    <subcellularLocation>
        <location evidence="1">Cell membrane</location>
        <topology evidence="1">Multi-pass membrane protein</topology>
    </subcellularLocation>
</comment>
<dbReference type="PANTHER" id="PTHR30572:SF4">
    <property type="entry name" value="ABC TRANSPORTER PERMEASE YTRF"/>
    <property type="match status" value="1"/>
</dbReference>
<organism evidence="12 13">
    <name type="scientific">Cellulomonas oligotrophica</name>
    <dbReference type="NCBI Taxonomy" id="931536"/>
    <lineage>
        <taxon>Bacteria</taxon>
        <taxon>Bacillati</taxon>
        <taxon>Actinomycetota</taxon>
        <taxon>Actinomycetes</taxon>
        <taxon>Micrococcales</taxon>
        <taxon>Cellulomonadaceae</taxon>
        <taxon>Cellulomonas</taxon>
    </lineage>
</organism>
<name>A0A7Y9FFT2_9CELL</name>
<sequence length="433" mass="44247">MRTVDVVTQAVAGTFRAKLRTSLTVLAISIGAFTLSLTNGVGTGINAYIDDTVASIGADDVLTVTRTVEASAPTDGPQEYDPDAAAQDPGAGGDPFAEQADPLTEDDLATIADVEGVERVEPTRSVGVDYVQHDDGTRYELALSPIVAGMQVELEAGDQVDLEGSEPEVVLPESYVEPLGFDAAEDAVGATVTLAVTDAEGTQSTVDATVVGVAAPGLVSLTGAVPNDALTLALADLQQVGVPDDQEPTYASASVWFDATAGEEHEAAVVEALDDAGYTATTLEDQLGTFTSVIDTIVLVLNGFAIIALVAAGIGIINTLFMSVQERTREIGLMKAMGLASGRVFALFSLEAVTIGLVGSAVGVLAAMGAAQVIGVALADSLLADLPGLTLVAFDPVSVVAVVVGVMAIAFLAGTLPALRAARQDPIESLRYE</sequence>
<dbReference type="EMBL" id="JACCBK010000001">
    <property type="protein sequence ID" value="NYD86515.1"/>
    <property type="molecule type" value="Genomic_DNA"/>
</dbReference>
<evidence type="ECO:0000259" key="9">
    <source>
        <dbReference type="Pfam" id="PF02687"/>
    </source>
</evidence>
<dbReference type="InterPro" id="IPR025857">
    <property type="entry name" value="MacB_PCD"/>
</dbReference>
<evidence type="ECO:0000256" key="3">
    <source>
        <dbReference type="ARBA" id="ARBA00022692"/>
    </source>
</evidence>
<dbReference type="PANTHER" id="PTHR30572">
    <property type="entry name" value="MEMBRANE COMPONENT OF TRANSPORTER-RELATED"/>
    <property type="match status" value="1"/>
</dbReference>
<evidence type="ECO:0000256" key="5">
    <source>
        <dbReference type="ARBA" id="ARBA00023136"/>
    </source>
</evidence>
<reference evidence="11 14" key="2">
    <citation type="submission" date="2021-01" db="EMBL/GenBank/DDBJ databases">
        <title>Whole genome shotgun sequence of Cellulomonas oligotrophica NBRC 109435.</title>
        <authorList>
            <person name="Komaki H."/>
            <person name="Tamura T."/>
        </authorList>
    </citation>
    <scope>NUCLEOTIDE SEQUENCE [LARGE SCALE GENOMIC DNA]</scope>
    <source>
        <strain evidence="11 14">NBRC 109435</strain>
    </source>
</reference>
<dbReference type="GO" id="GO:0022857">
    <property type="term" value="F:transmembrane transporter activity"/>
    <property type="evidence" value="ECO:0007669"/>
    <property type="project" value="TreeGrafter"/>
</dbReference>
<evidence type="ECO:0000256" key="8">
    <source>
        <dbReference type="SAM" id="Phobius"/>
    </source>
</evidence>
<evidence type="ECO:0000313" key="11">
    <source>
        <dbReference type="EMBL" id="GIG32595.1"/>
    </source>
</evidence>
<evidence type="ECO:0000256" key="2">
    <source>
        <dbReference type="ARBA" id="ARBA00022475"/>
    </source>
</evidence>
<dbReference type="Pfam" id="PF02687">
    <property type="entry name" value="FtsX"/>
    <property type="match status" value="1"/>
</dbReference>
<feature type="domain" description="MacB-like periplasmic core" evidence="10">
    <location>
        <begin position="21"/>
        <end position="268"/>
    </location>
</feature>
<evidence type="ECO:0000313" key="12">
    <source>
        <dbReference type="EMBL" id="NYD86515.1"/>
    </source>
</evidence>
<keyword evidence="2" id="KW-1003">Cell membrane</keyword>
<dbReference type="InterPro" id="IPR003838">
    <property type="entry name" value="ABC3_permease_C"/>
</dbReference>